<sequence>MQAAAIELRAISKRFGGNVANDRVDIRIESGTIHGIVGENGAGKSTLMNILYGYLKADSGAMLVDGSEVEISQPRHAIAAGIGMVHQHFMLVEPLTVLENMLLGSEGGVTLKRGMTAARREIARIERDYGLEVDLDAVVGELAVGLQQRVEILKALYRGARTLILDEPTGVLTPQEADHLFSILRNLKMQGRSVILITHKLGEIMRVTDRVSVMRRGQMVAHLETRATSREQLAELMVGRAVLFQVAKGPARPGPEVLRVEALDLKDERGVARLKDLSFSVHAGEIVGVAGVSGNGQSELLEVLGGMRSPTRGSIAIRGKMTCWRSIREQGVAHVPEDRLRNGLVRGMKAYENAILGYHRRRDYGGFFLSIRTILSRTRDWFSRYDIRPHDVFLNATSFSGGNQQKLVMAREIEHGPVLLLIGQPTRGVDVGAIELIHRRIVELRDQGMAVLIVSVELEEIMSLADRILVMADGRISGRMPTAMADERAIGMMMADGDAVAAD</sequence>
<dbReference type="SMART" id="SM00382">
    <property type="entry name" value="AAA"/>
    <property type="match status" value="2"/>
</dbReference>
<evidence type="ECO:0000256" key="8">
    <source>
        <dbReference type="ARBA" id="ARBA00022967"/>
    </source>
</evidence>
<keyword evidence="9" id="KW-0472">Membrane</keyword>
<feature type="domain" description="ABC transporter" evidence="10">
    <location>
        <begin position="258"/>
        <end position="498"/>
    </location>
</feature>
<keyword evidence="8" id="KW-1278">Translocase</keyword>
<dbReference type="PROSITE" id="PS50893">
    <property type="entry name" value="ABC_TRANSPORTER_2"/>
    <property type="match status" value="2"/>
</dbReference>
<gene>
    <name evidence="11" type="ORF">SAMN07250955_103206</name>
</gene>
<keyword evidence="7 11" id="KW-0067">ATP-binding</keyword>
<keyword evidence="6" id="KW-0547">Nucleotide-binding</keyword>
<dbReference type="InterPro" id="IPR027417">
    <property type="entry name" value="P-loop_NTPase"/>
</dbReference>
<organism evidence="11 12">
    <name type="scientific">Arboricoccus pini</name>
    <dbReference type="NCBI Taxonomy" id="1963835"/>
    <lineage>
        <taxon>Bacteria</taxon>
        <taxon>Pseudomonadati</taxon>
        <taxon>Pseudomonadota</taxon>
        <taxon>Alphaproteobacteria</taxon>
        <taxon>Geminicoccales</taxon>
        <taxon>Geminicoccaceae</taxon>
        <taxon>Arboricoccus</taxon>
    </lineage>
</organism>
<dbReference type="InterPro" id="IPR003439">
    <property type="entry name" value="ABC_transporter-like_ATP-bd"/>
</dbReference>
<dbReference type="SUPFAM" id="SSF52540">
    <property type="entry name" value="P-loop containing nucleoside triphosphate hydrolases"/>
    <property type="match status" value="2"/>
</dbReference>
<dbReference type="GO" id="GO:0005524">
    <property type="term" value="F:ATP binding"/>
    <property type="evidence" value="ECO:0007669"/>
    <property type="project" value="UniProtKB-KW"/>
</dbReference>
<evidence type="ECO:0000256" key="7">
    <source>
        <dbReference type="ARBA" id="ARBA00022840"/>
    </source>
</evidence>
<dbReference type="InterPro" id="IPR017871">
    <property type="entry name" value="ABC_transporter-like_CS"/>
</dbReference>
<keyword evidence="2" id="KW-0813">Transport</keyword>
<evidence type="ECO:0000256" key="9">
    <source>
        <dbReference type="ARBA" id="ARBA00023136"/>
    </source>
</evidence>
<evidence type="ECO:0000256" key="2">
    <source>
        <dbReference type="ARBA" id="ARBA00022448"/>
    </source>
</evidence>
<reference evidence="11 12" key="1">
    <citation type="submission" date="2017-06" db="EMBL/GenBank/DDBJ databases">
        <authorList>
            <person name="Kim H.J."/>
            <person name="Triplett B.A."/>
        </authorList>
    </citation>
    <scope>NUCLEOTIDE SEQUENCE [LARGE SCALE GENOMIC DNA]</scope>
    <source>
        <strain evidence="11 12">B29T1</strain>
    </source>
</reference>
<keyword evidence="12" id="KW-1185">Reference proteome</keyword>
<keyword evidence="3" id="KW-1003">Cell membrane</keyword>
<dbReference type="FunFam" id="3.40.50.300:FF:000127">
    <property type="entry name" value="Ribose import ATP-binding protein RbsA"/>
    <property type="match status" value="1"/>
</dbReference>
<dbReference type="InterPro" id="IPR050107">
    <property type="entry name" value="ABC_carbohydrate_import_ATPase"/>
</dbReference>
<dbReference type="CDD" id="cd03215">
    <property type="entry name" value="ABC_Carb_Monos_II"/>
    <property type="match status" value="1"/>
</dbReference>
<evidence type="ECO:0000313" key="12">
    <source>
        <dbReference type="Proteomes" id="UP000197065"/>
    </source>
</evidence>
<dbReference type="RefSeq" id="WP_088560440.1">
    <property type="nucleotide sequence ID" value="NZ_FYEH01000003.1"/>
</dbReference>
<dbReference type="PANTHER" id="PTHR43790">
    <property type="entry name" value="CARBOHYDRATE TRANSPORT ATP-BINDING PROTEIN MG119-RELATED"/>
    <property type="match status" value="1"/>
</dbReference>
<name>A0A212QTD0_9PROT</name>
<evidence type="ECO:0000256" key="3">
    <source>
        <dbReference type="ARBA" id="ARBA00022475"/>
    </source>
</evidence>
<dbReference type="GO" id="GO:0016887">
    <property type="term" value="F:ATP hydrolysis activity"/>
    <property type="evidence" value="ECO:0007669"/>
    <property type="project" value="InterPro"/>
</dbReference>
<comment type="subcellular location">
    <subcellularLocation>
        <location evidence="1">Cell membrane</location>
        <topology evidence="1">Peripheral membrane protein</topology>
    </subcellularLocation>
</comment>
<evidence type="ECO:0000259" key="10">
    <source>
        <dbReference type="PROSITE" id="PS50893"/>
    </source>
</evidence>
<dbReference type="CDD" id="cd03216">
    <property type="entry name" value="ABC_Carb_Monos_I"/>
    <property type="match status" value="1"/>
</dbReference>
<feature type="domain" description="ABC transporter" evidence="10">
    <location>
        <begin position="6"/>
        <end position="241"/>
    </location>
</feature>
<evidence type="ECO:0000256" key="1">
    <source>
        <dbReference type="ARBA" id="ARBA00004202"/>
    </source>
</evidence>
<dbReference type="PROSITE" id="PS00211">
    <property type="entry name" value="ABC_TRANSPORTER_1"/>
    <property type="match status" value="1"/>
</dbReference>
<dbReference type="AlphaFoldDB" id="A0A212QTD0"/>
<dbReference type="PANTHER" id="PTHR43790:SF4">
    <property type="entry name" value="GUANOSINE IMPORT ATP-BINDING PROTEIN NUPO"/>
    <property type="match status" value="1"/>
</dbReference>
<evidence type="ECO:0000256" key="6">
    <source>
        <dbReference type="ARBA" id="ARBA00022741"/>
    </source>
</evidence>
<evidence type="ECO:0000313" key="11">
    <source>
        <dbReference type="EMBL" id="SNB62890.1"/>
    </source>
</evidence>
<dbReference type="Pfam" id="PF00005">
    <property type="entry name" value="ABC_tran"/>
    <property type="match status" value="2"/>
</dbReference>
<accession>A0A212QTD0</accession>
<dbReference type="InterPro" id="IPR003593">
    <property type="entry name" value="AAA+_ATPase"/>
</dbReference>
<keyword evidence="4" id="KW-0762">Sugar transport</keyword>
<proteinExistence type="predicted"/>
<evidence type="ECO:0000256" key="5">
    <source>
        <dbReference type="ARBA" id="ARBA00022737"/>
    </source>
</evidence>
<dbReference type="GO" id="GO:0005886">
    <property type="term" value="C:plasma membrane"/>
    <property type="evidence" value="ECO:0007669"/>
    <property type="project" value="UniProtKB-SubCell"/>
</dbReference>
<dbReference type="Gene3D" id="3.40.50.300">
    <property type="entry name" value="P-loop containing nucleotide triphosphate hydrolases"/>
    <property type="match status" value="2"/>
</dbReference>
<evidence type="ECO:0000256" key="4">
    <source>
        <dbReference type="ARBA" id="ARBA00022597"/>
    </source>
</evidence>
<dbReference type="Proteomes" id="UP000197065">
    <property type="component" value="Unassembled WGS sequence"/>
</dbReference>
<dbReference type="OrthoDB" id="7283113at2"/>
<protein>
    <submittedName>
        <fullName evidence="11">Nucleoside ABC transporter ATP-binding protein</fullName>
    </submittedName>
</protein>
<dbReference type="EMBL" id="FYEH01000003">
    <property type="protein sequence ID" value="SNB62890.1"/>
    <property type="molecule type" value="Genomic_DNA"/>
</dbReference>
<keyword evidence="5" id="KW-0677">Repeat</keyword>